<accession>A0A8D9H1C6</accession>
<sequence length="87" mass="10406">MFEVSGLSWCFVFHDNHCFIFLSFFFTYLLVWFFSFVLETLLLYCLYGLITFRVKRKKDRQCVKFLEKGSYGSVYLFSSVLYTAVKA</sequence>
<feature type="transmembrane region" description="Helical" evidence="1">
    <location>
        <begin position="20"/>
        <end position="50"/>
    </location>
</feature>
<keyword evidence="1" id="KW-0472">Membrane</keyword>
<dbReference type="Proteomes" id="UP000694005">
    <property type="component" value="Chromosome A01"/>
</dbReference>
<dbReference type="AlphaFoldDB" id="A0A8D9H1C6"/>
<keyword evidence="1" id="KW-0812">Transmembrane</keyword>
<proteinExistence type="predicted"/>
<name>A0A8D9H1C6_BRACM</name>
<evidence type="ECO:0000256" key="1">
    <source>
        <dbReference type="SAM" id="Phobius"/>
    </source>
</evidence>
<protein>
    <submittedName>
        <fullName evidence="2">Uncharacterized protein</fullName>
    </submittedName>
</protein>
<dbReference type="Gramene" id="A01p50140.2_BraZ1">
    <property type="protein sequence ID" value="A01p50140.2_BraZ1.CDS.1"/>
    <property type="gene ID" value="A01g50140.2_BraZ1"/>
</dbReference>
<reference evidence="2 3" key="1">
    <citation type="submission" date="2021-07" db="EMBL/GenBank/DDBJ databases">
        <authorList>
            <consortium name="Genoscope - CEA"/>
            <person name="William W."/>
        </authorList>
    </citation>
    <scope>NUCLEOTIDE SEQUENCE [LARGE SCALE GENOMIC DNA]</scope>
</reference>
<evidence type="ECO:0000313" key="3">
    <source>
        <dbReference type="Proteomes" id="UP000694005"/>
    </source>
</evidence>
<organism evidence="2 3">
    <name type="scientific">Brassica campestris</name>
    <name type="common">Field mustard</name>
    <dbReference type="NCBI Taxonomy" id="3711"/>
    <lineage>
        <taxon>Eukaryota</taxon>
        <taxon>Viridiplantae</taxon>
        <taxon>Streptophyta</taxon>
        <taxon>Embryophyta</taxon>
        <taxon>Tracheophyta</taxon>
        <taxon>Spermatophyta</taxon>
        <taxon>Magnoliopsida</taxon>
        <taxon>eudicotyledons</taxon>
        <taxon>Gunneridae</taxon>
        <taxon>Pentapetalae</taxon>
        <taxon>rosids</taxon>
        <taxon>malvids</taxon>
        <taxon>Brassicales</taxon>
        <taxon>Brassicaceae</taxon>
        <taxon>Brassiceae</taxon>
        <taxon>Brassica</taxon>
    </lineage>
</organism>
<dbReference type="EMBL" id="LS974617">
    <property type="protein sequence ID" value="CAG7890938.1"/>
    <property type="molecule type" value="Genomic_DNA"/>
</dbReference>
<evidence type="ECO:0000313" key="2">
    <source>
        <dbReference type="EMBL" id="CAG7890938.1"/>
    </source>
</evidence>
<gene>
    <name evidence="2" type="ORF">BRAPAZ1V2_A01P50140.2</name>
</gene>
<keyword evidence="1" id="KW-1133">Transmembrane helix</keyword>